<evidence type="ECO:0008006" key="3">
    <source>
        <dbReference type="Google" id="ProtNLM"/>
    </source>
</evidence>
<organism evidence="1 2">
    <name type="scientific">Crotalaria pallida</name>
    <name type="common">Smooth rattlebox</name>
    <name type="synonym">Crotalaria striata</name>
    <dbReference type="NCBI Taxonomy" id="3830"/>
    <lineage>
        <taxon>Eukaryota</taxon>
        <taxon>Viridiplantae</taxon>
        <taxon>Streptophyta</taxon>
        <taxon>Embryophyta</taxon>
        <taxon>Tracheophyta</taxon>
        <taxon>Spermatophyta</taxon>
        <taxon>Magnoliopsida</taxon>
        <taxon>eudicotyledons</taxon>
        <taxon>Gunneridae</taxon>
        <taxon>Pentapetalae</taxon>
        <taxon>rosids</taxon>
        <taxon>fabids</taxon>
        <taxon>Fabales</taxon>
        <taxon>Fabaceae</taxon>
        <taxon>Papilionoideae</taxon>
        <taxon>50 kb inversion clade</taxon>
        <taxon>genistoids sensu lato</taxon>
        <taxon>core genistoids</taxon>
        <taxon>Crotalarieae</taxon>
        <taxon>Crotalaria</taxon>
    </lineage>
</organism>
<protein>
    <recommendedName>
        <fullName evidence="3">Pentatricopeptide repeat-containing protein</fullName>
    </recommendedName>
</protein>
<dbReference type="InterPro" id="IPR011990">
    <property type="entry name" value="TPR-like_helical_dom_sf"/>
</dbReference>
<keyword evidence="2" id="KW-1185">Reference proteome</keyword>
<dbReference type="PANTHER" id="PTHR47926">
    <property type="entry name" value="PENTATRICOPEPTIDE REPEAT-CONTAINING PROTEIN"/>
    <property type="match status" value="1"/>
</dbReference>
<dbReference type="GO" id="GO:0003723">
    <property type="term" value="F:RNA binding"/>
    <property type="evidence" value="ECO:0007669"/>
    <property type="project" value="InterPro"/>
</dbReference>
<dbReference type="Proteomes" id="UP001372338">
    <property type="component" value="Unassembled WGS sequence"/>
</dbReference>
<dbReference type="Gene3D" id="1.25.40.10">
    <property type="entry name" value="Tetratricopeptide repeat domain"/>
    <property type="match status" value="1"/>
</dbReference>
<accession>A0AAN9F056</accession>
<dbReference type="EMBL" id="JAYWIO010000004">
    <property type="protein sequence ID" value="KAK7267149.1"/>
    <property type="molecule type" value="Genomic_DNA"/>
</dbReference>
<reference evidence="1 2" key="1">
    <citation type="submission" date="2024-01" db="EMBL/GenBank/DDBJ databases">
        <title>The genomes of 5 underutilized Papilionoideae crops provide insights into root nodulation and disease resistanc.</title>
        <authorList>
            <person name="Yuan L."/>
        </authorList>
    </citation>
    <scope>NUCLEOTIDE SEQUENCE [LARGE SCALE GENOMIC DNA]</scope>
    <source>
        <strain evidence="1">ZHUSHIDOU_FW_LH</strain>
        <tissue evidence="1">Leaf</tissue>
    </source>
</reference>
<dbReference type="AlphaFoldDB" id="A0AAN9F056"/>
<proteinExistence type="predicted"/>
<dbReference type="InterPro" id="IPR046960">
    <property type="entry name" value="PPR_At4g14850-like_plant"/>
</dbReference>
<comment type="caution">
    <text evidence="1">The sequence shown here is derived from an EMBL/GenBank/DDBJ whole genome shotgun (WGS) entry which is preliminary data.</text>
</comment>
<evidence type="ECO:0000313" key="1">
    <source>
        <dbReference type="EMBL" id="KAK7267149.1"/>
    </source>
</evidence>
<evidence type="ECO:0000313" key="2">
    <source>
        <dbReference type="Proteomes" id="UP001372338"/>
    </source>
</evidence>
<dbReference type="PANTHER" id="PTHR47926:SF538">
    <property type="entry name" value="WHIM2 DOMAIN-CONTAINING PROTEIN"/>
    <property type="match status" value="1"/>
</dbReference>
<name>A0AAN9F056_CROPI</name>
<gene>
    <name evidence="1" type="ORF">RIF29_19813</name>
</gene>
<sequence>MGSSSAADAMKILRYAWCQRACDGETEEDAKIFLQLTRDEIKPNEFTFSSIINACAAHTVAVEQGRQFHACAIKMRFNNALCISSALITMYAKRGNIESAQQVFKVHIDTGLS</sequence>
<dbReference type="GO" id="GO:0009451">
    <property type="term" value="P:RNA modification"/>
    <property type="evidence" value="ECO:0007669"/>
    <property type="project" value="InterPro"/>
</dbReference>